<evidence type="ECO:0000256" key="2">
    <source>
        <dbReference type="SAM" id="SignalP"/>
    </source>
</evidence>
<evidence type="ECO:0000256" key="1">
    <source>
        <dbReference type="SAM" id="Phobius"/>
    </source>
</evidence>
<sequence>MDWVSLFSFFLLCSSIVCSAAAPLKSHGVVQSEPTTASTADRSTQQQEGEDAALLWRERLYTLVIRPLIVVGLLGCGLPFIVFVIFEVPCPCQCCRKLPEEEKQPQEPANVSLWHCLSGKLKVTREENASRATARVQEIVIIHETFL</sequence>
<keyword evidence="1" id="KW-1133">Transmembrane helix</keyword>
<keyword evidence="2" id="KW-0732">Signal</keyword>
<feature type="transmembrane region" description="Helical" evidence="1">
    <location>
        <begin position="64"/>
        <end position="86"/>
    </location>
</feature>
<dbReference type="Proteomes" id="UP001369086">
    <property type="component" value="Unassembled WGS sequence"/>
</dbReference>
<dbReference type="PANTHER" id="PTHR36870">
    <property type="entry name" value="C17ORF78 ISOFORM 2"/>
    <property type="match status" value="1"/>
</dbReference>
<keyword evidence="1" id="KW-0812">Transmembrane</keyword>
<dbReference type="PANTHER" id="PTHR36870:SF1">
    <property type="entry name" value="CHROMOSOME 17 C17ORF78 HOMOLOG"/>
    <property type="match status" value="1"/>
</dbReference>
<evidence type="ECO:0000313" key="3">
    <source>
        <dbReference type="EMBL" id="KAK6473237.1"/>
    </source>
</evidence>
<organism evidence="3 4">
    <name type="scientific">Huso huso</name>
    <name type="common">Beluga</name>
    <name type="synonym">Acipenser huso</name>
    <dbReference type="NCBI Taxonomy" id="61971"/>
    <lineage>
        <taxon>Eukaryota</taxon>
        <taxon>Metazoa</taxon>
        <taxon>Chordata</taxon>
        <taxon>Craniata</taxon>
        <taxon>Vertebrata</taxon>
        <taxon>Euteleostomi</taxon>
        <taxon>Actinopterygii</taxon>
        <taxon>Chondrostei</taxon>
        <taxon>Acipenseriformes</taxon>
        <taxon>Acipenseridae</taxon>
        <taxon>Huso</taxon>
    </lineage>
</organism>
<dbReference type="EMBL" id="JAHFZB010000027">
    <property type="protein sequence ID" value="KAK6473237.1"/>
    <property type="molecule type" value="Genomic_DNA"/>
</dbReference>
<name>A0ABR0YKT2_HUSHU</name>
<keyword evidence="4" id="KW-1185">Reference proteome</keyword>
<keyword evidence="1" id="KW-0472">Membrane</keyword>
<accession>A0ABR0YKT2</accession>
<evidence type="ECO:0000313" key="4">
    <source>
        <dbReference type="Proteomes" id="UP001369086"/>
    </source>
</evidence>
<dbReference type="Pfam" id="PF15829">
    <property type="entry name" value="DUF4711"/>
    <property type="match status" value="1"/>
</dbReference>
<dbReference type="InterPro" id="IPR031668">
    <property type="entry name" value="DUF4711"/>
</dbReference>
<protein>
    <submittedName>
        <fullName evidence="3">Uncharacterized protein</fullName>
    </submittedName>
</protein>
<proteinExistence type="predicted"/>
<feature type="signal peptide" evidence="2">
    <location>
        <begin position="1"/>
        <end position="21"/>
    </location>
</feature>
<feature type="chain" id="PRO_5046539027" evidence="2">
    <location>
        <begin position="22"/>
        <end position="147"/>
    </location>
</feature>
<comment type="caution">
    <text evidence="3">The sequence shown here is derived from an EMBL/GenBank/DDBJ whole genome shotgun (WGS) entry which is preliminary data.</text>
</comment>
<gene>
    <name evidence="3" type="ORF">HHUSO_G26603</name>
</gene>
<reference evidence="3 4" key="1">
    <citation type="submission" date="2021-05" db="EMBL/GenBank/DDBJ databases">
        <authorList>
            <person name="Zahm M."/>
            <person name="Klopp C."/>
            <person name="Cabau C."/>
            <person name="Kuhl H."/>
            <person name="Suciu R."/>
            <person name="Ciorpac M."/>
            <person name="Holostenco D."/>
            <person name="Gessner J."/>
            <person name="Wuertz S."/>
            <person name="Hohne C."/>
            <person name="Stock M."/>
            <person name="Gislard M."/>
            <person name="Lluch J."/>
            <person name="Milhes M."/>
            <person name="Lampietro C."/>
            <person name="Lopez Roques C."/>
            <person name="Donnadieu C."/>
            <person name="Du K."/>
            <person name="Schartl M."/>
            <person name="Guiguen Y."/>
        </authorList>
    </citation>
    <scope>NUCLEOTIDE SEQUENCE [LARGE SCALE GENOMIC DNA]</scope>
    <source>
        <strain evidence="3">Hh-F2</strain>
        <tissue evidence="3">Blood</tissue>
    </source>
</reference>